<reference evidence="1" key="2">
    <citation type="submission" date="2020-09" db="EMBL/GenBank/DDBJ databases">
        <authorList>
            <person name="Sun Q."/>
            <person name="Zhou Y."/>
        </authorList>
    </citation>
    <scope>NUCLEOTIDE SEQUENCE</scope>
    <source>
        <strain evidence="1">CGMCC 1.12408</strain>
    </source>
</reference>
<organism evidence="1 2">
    <name type="scientific">Ornithinibacillus halotolerans</name>
    <dbReference type="NCBI Taxonomy" id="1274357"/>
    <lineage>
        <taxon>Bacteria</taxon>
        <taxon>Bacillati</taxon>
        <taxon>Bacillota</taxon>
        <taxon>Bacilli</taxon>
        <taxon>Bacillales</taxon>
        <taxon>Bacillaceae</taxon>
        <taxon>Ornithinibacillus</taxon>
    </lineage>
</organism>
<dbReference type="EMBL" id="BMEY01000036">
    <property type="protein sequence ID" value="GGA92986.1"/>
    <property type="molecule type" value="Genomic_DNA"/>
</dbReference>
<evidence type="ECO:0000313" key="1">
    <source>
        <dbReference type="EMBL" id="GGA92986.1"/>
    </source>
</evidence>
<gene>
    <name evidence="1" type="ORF">GCM10008025_39230</name>
</gene>
<reference evidence="1" key="1">
    <citation type="journal article" date="2014" name="Int. J. Syst. Evol. Microbiol.">
        <title>Complete genome sequence of Corynebacterium casei LMG S-19264T (=DSM 44701T), isolated from a smear-ripened cheese.</title>
        <authorList>
            <consortium name="US DOE Joint Genome Institute (JGI-PGF)"/>
            <person name="Walter F."/>
            <person name="Albersmeier A."/>
            <person name="Kalinowski J."/>
            <person name="Ruckert C."/>
        </authorList>
    </citation>
    <scope>NUCLEOTIDE SEQUENCE</scope>
    <source>
        <strain evidence="1">CGMCC 1.12408</strain>
    </source>
</reference>
<evidence type="ECO:0000313" key="2">
    <source>
        <dbReference type="Proteomes" id="UP000613512"/>
    </source>
</evidence>
<dbReference type="AlphaFoldDB" id="A0A916WFH3"/>
<proteinExistence type="predicted"/>
<dbReference type="Proteomes" id="UP000613512">
    <property type="component" value="Unassembled WGS sequence"/>
</dbReference>
<protein>
    <submittedName>
        <fullName evidence="1">Uncharacterized protein</fullName>
    </submittedName>
</protein>
<dbReference type="RefSeq" id="WP_188386378.1">
    <property type="nucleotide sequence ID" value="NZ_BMEY01000036.1"/>
</dbReference>
<name>A0A916WFH3_9BACI</name>
<accession>A0A916WFH3</accession>
<keyword evidence="2" id="KW-1185">Reference proteome</keyword>
<comment type="caution">
    <text evidence="1">The sequence shown here is derived from an EMBL/GenBank/DDBJ whole genome shotgun (WGS) entry which is preliminary data.</text>
</comment>
<sequence length="167" mass="19458">MSIYEFIASNEKLATFEEALADEEIKSYNELLDMGLSEEQINIRGIDLSDIDRNEKIFYIQLPEELQNSPLMVEEDFQNSFAHFLTDKKYIYRISGVERAVPHLGGYIGKYANTWNELELWRVNEDDYTTDTTEIPIAVRHLPSVTLEDLEVFYEGTVPRKLILVQK</sequence>